<sequence>RSSDQNPLPHVTPVVMQESFSLTQLILVATCCVLVGSLVTAVLFFTFWRSCHRGLRAPRHKHPHHCRCSQTEFYTEGGRHDPSPKGASHMEKNWVVTKGNKSDWSHKLCDPETIWNKDANGSDRYQIPPNLERLRSRGFYSEPVNTQYDSCLSQLISATPLPSPVSVVSSPSTASTVLKEKVAFFPPETEEEHPDIGLSSVEKETAVTPPNWTATKPRKPTPPRITIEPKISSLHPPQRTESSKTESDGSSKATLTPGQKTNGKQADNNKYDDEDEDNDDDDNYNPDDCSDDENGGHSEQDDRGDVDDDGDDADDDNSDDGYDRSGHDEDNEGDIVLDDQVQQEGDEDNVVGDDEGYNGDDDVDDVSGDNAQFDHDDDEGVLNDDDTYNDNDDVDDGDGEDVEDDEDEYTDGYEDDNYDGGDGKSVDDDDDDRDRCS</sequence>
<name>A0AAV2TW52_CALDB</name>
<dbReference type="AlphaFoldDB" id="A0AAV2TW52"/>
<dbReference type="Proteomes" id="UP001497525">
    <property type="component" value="Unassembled WGS sequence"/>
</dbReference>
<feature type="region of interest" description="Disordered" evidence="1">
    <location>
        <begin position="185"/>
        <end position="437"/>
    </location>
</feature>
<feature type="transmembrane region" description="Helical" evidence="2">
    <location>
        <begin position="25"/>
        <end position="48"/>
    </location>
</feature>
<organism evidence="3 4">
    <name type="scientific">Calicophoron daubneyi</name>
    <name type="common">Rumen fluke</name>
    <name type="synonym">Paramphistomum daubneyi</name>
    <dbReference type="NCBI Taxonomy" id="300641"/>
    <lineage>
        <taxon>Eukaryota</taxon>
        <taxon>Metazoa</taxon>
        <taxon>Spiralia</taxon>
        <taxon>Lophotrochozoa</taxon>
        <taxon>Platyhelminthes</taxon>
        <taxon>Trematoda</taxon>
        <taxon>Digenea</taxon>
        <taxon>Plagiorchiida</taxon>
        <taxon>Pronocephalata</taxon>
        <taxon>Paramphistomoidea</taxon>
        <taxon>Paramphistomidae</taxon>
        <taxon>Calicophoron</taxon>
    </lineage>
</organism>
<feature type="non-terminal residue" evidence="3">
    <location>
        <position position="437"/>
    </location>
</feature>
<feature type="compositionally biased region" description="Acidic residues" evidence="1">
    <location>
        <begin position="375"/>
        <end position="419"/>
    </location>
</feature>
<evidence type="ECO:0000256" key="1">
    <source>
        <dbReference type="SAM" id="MobiDB-lite"/>
    </source>
</evidence>
<keyword evidence="2" id="KW-1133">Transmembrane helix</keyword>
<feature type="compositionally biased region" description="Acidic residues" evidence="1">
    <location>
        <begin position="304"/>
        <end position="320"/>
    </location>
</feature>
<evidence type="ECO:0000313" key="3">
    <source>
        <dbReference type="EMBL" id="CAL5140555.1"/>
    </source>
</evidence>
<protein>
    <submittedName>
        <fullName evidence="3">Uncharacterized protein</fullName>
    </submittedName>
</protein>
<dbReference type="EMBL" id="CAXLJL010000738">
    <property type="protein sequence ID" value="CAL5140555.1"/>
    <property type="molecule type" value="Genomic_DNA"/>
</dbReference>
<feature type="non-terminal residue" evidence="3">
    <location>
        <position position="1"/>
    </location>
</feature>
<reference evidence="3" key="1">
    <citation type="submission" date="2024-06" db="EMBL/GenBank/DDBJ databases">
        <authorList>
            <person name="Liu X."/>
            <person name="Lenzi L."/>
            <person name="Haldenby T S."/>
            <person name="Uol C."/>
        </authorList>
    </citation>
    <scope>NUCLEOTIDE SEQUENCE</scope>
</reference>
<gene>
    <name evidence="3" type="ORF">CDAUBV1_LOCUS15864</name>
</gene>
<keyword evidence="2" id="KW-0472">Membrane</keyword>
<feature type="compositionally biased region" description="Acidic residues" evidence="1">
    <location>
        <begin position="272"/>
        <end position="293"/>
    </location>
</feature>
<feature type="compositionally biased region" description="Basic and acidic residues" evidence="1">
    <location>
        <begin position="294"/>
        <end position="303"/>
    </location>
</feature>
<feature type="compositionally biased region" description="Acidic residues" evidence="1">
    <location>
        <begin position="344"/>
        <end position="367"/>
    </location>
</feature>
<evidence type="ECO:0000256" key="2">
    <source>
        <dbReference type="SAM" id="Phobius"/>
    </source>
</evidence>
<feature type="compositionally biased region" description="Polar residues" evidence="1">
    <location>
        <begin position="250"/>
        <end position="266"/>
    </location>
</feature>
<proteinExistence type="predicted"/>
<accession>A0AAV2TW52</accession>
<feature type="compositionally biased region" description="Acidic residues" evidence="1">
    <location>
        <begin position="427"/>
        <end position="437"/>
    </location>
</feature>
<keyword evidence="2" id="KW-0812">Transmembrane</keyword>
<evidence type="ECO:0000313" key="4">
    <source>
        <dbReference type="Proteomes" id="UP001497525"/>
    </source>
</evidence>
<comment type="caution">
    <text evidence="3">The sequence shown here is derived from an EMBL/GenBank/DDBJ whole genome shotgun (WGS) entry which is preliminary data.</text>
</comment>